<sequence length="112" mass="12876">MLVQRSGTLALSSLNNVFMSLTKNAKSIYLIIVKYQLENKKSQHYEGLLFKDLYWACREAFLVSSDLALRAQLTEFVDHKMVKFKRSISGGEHLIIPLQNSLLQQFVDEQPV</sequence>
<dbReference type="Pfam" id="PF24882">
    <property type="entry name" value="WHD_ORC2"/>
    <property type="match status" value="1"/>
</dbReference>
<keyword evidence="2" id="KW-1185">Reference proteome</keyword>
<dbReference type="GO" id="GO:0006260">
    <property type="term" value="P:DNA replication"/>
    <property type="evidence" value="ECO:0007669"/>
    <property type="project" value="InterPro"/>
</dbReference>
<name>A0A7F5QXH2_AGRPL</name>
<dbReference type="PANTHER" id="PTHR14052">
    <property type="entry name" value="ORIGIN RECOGNITION COMPLEX SUBUNIT 2"/>
    <property type="match status" value="1"/>
</dbReference>
<dbReference type="KEGG" id="apln:112904334"/>
<proteinExistence type="predicted"/>
<evidence type="ECO:0000259" key="1">
    <source>
        <dbReference type="Pfam" id="PF24882"/>
    </source>
</evidence>
<reference evidence="3" key="1">
    <citation type="submission" date="2025-08" db="UniProtKB">
        <authorList>
            <consortium name="RefSeq"/>
        </authorList>
    </citation>
    <scope>IDENTIFICATION</scope>
    <source>
        <tissue evidence="3">Entire body</tissue>
    </source>
</reference>
<accession>A0A7F5QXH2</accession>
<evidence type="ECO:0000313" key="3">
    <source>
        <dbReference type="RefSeq" id="XP_025829890.1"/>
    </source>
</evidence>
<dbReference type="AlphaFoldDB" id="A0A7F5QXH2"/>
<dbReference type="InterPro" id="IPR056773">
    <property type="entry name" value="WHD_ORC2"/>
</dbReference>
<evidence type="ECO:0000313" key="2">
    <source>
        <dbReference type="Proteomes" id="UP000192223"/>
    </source>
</evidence>
<dbReference type="GO" id="GO:0003688">
    <property type="term" value="F:DNA replication origin binding"/>
    <property type="evidence" value="ECO:0007669"/>
    <property type="project" value="TreeGrafter"/>
</dbReference>
<gene>
    <name evidence="3" type="primary">LOC112904334</name>
</gene>
<dbReference type="PANTHER" id="PTHR14052:SF0">
    <property type="entry name" value="ORIGIN RECOGNITION COMPLEX SUBUNIT 2"/>
    <property type="match status" value="1"/>
</dbReference>
<protein>
    <submittedName>
        <fullName evidence="3">Origin recognition complex subunit 2-like</fullName>
    </submittedName>
</protein>
<dbReference type="GeneID" id="112904334"/>
<dbReference type="InterPro" id="IPR007220">
    <property type="entry name" value="ORC2"/>
</dbReference>
<dbReference type="InParanoid" id="A0A7F5QXH2"/>
<organism evidence="2 3">
    <name type="scientific">Agrilus planipennis</name>
    <name type="common">Emerald ash borer</name>
    <name type="synonym">Agrilus marcopoli</name>
    <dbReference type="NCBI Taxonomy" id="224129"/>
    <lineage>
        <taxon>Eukaryota</taxon>
        <taxon>Metazoa</taxon>
        <taxon>Ecdysozoa</taxon>
        <taxon>Arthropoda</taxon>
        <taxon>Hexapoda</taxon>
        <taxon>Insecta</taxon>
        <taxon>Pterygota</taxon>
        <taxon>Neoptera</taxon>
        <taxon>Endopterygota</taxon>
        <taxon>Coleoptera</taxon>
        <taxon>Polyphaga</taxon>
        <taxon>Elateriformia</taxon>
        <taxon>Buprestoidea</taxon>
        <taxon>Buprestidae</taxon>
        <taxon>Agrilinae</taxon>
        <taxon>Agrilus</taxon>
    </lineage>
</organism>
<dbReference type="Proteomes" id="UP000192223">
    <property type="component" value="Unplaced"/>
</dbReference>
<dbReference type="RefSeq" id="XP_025829890.1">
    <property type="nucleotide sequence ID" value="XM_025974105.1"/>
</dbReference>
<dbReference type="GO" id="GO:0005664">
    <property type="term" value="C:nuclear origin of replication recognition complex"/>
    <property type="evidence" value="ECO:0007669"/>
    <property type="project" value="TreeGrafter"/>
</dbReference>
<feature type="domain" description="Origin recognition complex subunit 2 winged-helix" evidence="1">
    <location>
        <begin position="41"/>
        <end position="101"/>
    </location>
</feature>
<dbReference type="OrthoDB" id="20198at2759"/>